<feature type="chain" id="PRO_5015334470" evidence="3">
    <location>
        <begin position="19"/>
        <end position="298"/>
    </location>
</feature>
<keyword evidence="6" id="KW-1185">Reference proteome</keyword>
<reference evidence="6" key="1">
    <citation type="submission" date="2018-03" db="EMBL/GenBank/DDBJ databases">
        <authorList>
            <person name="Rodrigo-Torres L."/>
            <person name="Arahal R. D."/>
            <person name="Lucena T."/>
        </authorList>
    </citation>
    <scope>NUCLEOTIDE SEQUENCE [LARGE SCALE GENOMIC DNA]</scope>
    <source>
        <strain evidence="6">CECT 8871</strain>
    </source>
</reference>
<evidence type="ECO:0000259" key="4">
    <source>
        <dbReference type="Pfam" id="PF01464"/>
    </source>
</evidence>
<gene>
    <name evidence="5" type="primary">mltF_1</name>
    <name evidence="5" type="ORF">PRI8871_00886</name>
</gene>
<accession>A0A2R8AQP3</accession>
<comment type="similarity">
    <text evidence="2">Belongs to the virb1 family.</text>
</comment>
<dbReference type="PANTHER" id="PTHR37423">
    <property type="entry name" value="SOLUBLE LYTIC MUREIN TRANSGLYCOSYLASE-RELATED"/>
    <property type="match status" value="1"/>
</dbReference>
<dbReference type="SUPFAM" id="SSF53955">
    <property type="entry name" value="Lysozyme-like"/>
    <property type="match status" value="1"/>
</dbReference>
<evidence type="ECO:0000313" key="5">
    <source>
        <dbReference type="EMBL" id="SPF78290.1"/>
    </source>
</evidence>
<evidence type="ECO:0000256" key="2">
    <source>
        <dbReference type="ARBA" id="ARBA00009387"/>
    </source>
</evidence>
<dbReference type="CDD" id="cd00254">
    <property type="entry name" value="LT-like"/>
    <property type="match status" value="1"/>
</dbReference>
<evidence type="ECO:0000256" key="3">
    <source>
        <dbReference type="SAM" id="SignalP"/>
    </source>
</evidence>
<dbReference type="Gene3D" id="1.10.530.10">
    <property type="match status" value="1"/>
</dbReference>
<comment type="similarity">
    <text evidence="1">Belongs to the transglycosylase Slt family.</text>
</comment>
<dbReference type="Pfam" id="PF01464">
    <property type="entry name" value="SLT"/>
    <property type="match status" value="1"/>
</dbReference>
<feature type="domain" description="Transglycosylase SLT" evidence="4">
    <location>
        <begin position="53"/>
        <end position="150"/>
    </location>
</feature>
<dbReference type="PANTHER" id="PTHR37423:SF2">
    <property type="entry name" value="MEMBRANE-BOUND LYTIC MUREIN TRANSGLYCOSYLASE C"/>
    <property type="match status" value="1"/>
</dbReference>
<evidence type="ECO:0000256" key="1">
    <source>
        <dbReference type="ARBA" id="ARBA00007734"/>
    </source>
</evidence>
<keyword evidence="3" id="KW-0732">Signal</keyword>
<sequence length="298" mass="31997">MLRRILLAFLMMAGPLAADPPFEEGTQCSAGRFGPVRCIRPSAFAADTCGAIGAFAAQNQIDPGFFARLIWQESRFDPNAVSHANARGIAQFIDSTAALRGLTDSHNPAEALEHSAEYLGELTRRYGNHGLAAVAYNGGEKRADGLVAKTGGLAQETIDYVQIITGLTAEAWRDTPPEAHDFRLAGDTPFQAACEDLAKNRRMSPFPKPKPKHSPWGVQVSFAASEKAARTAFKQKTASCRGAASKPKLDVIYVENRVAGKKGYYMARLGAKTVKSANALCTSLRQSGCTCSVYKNPA</sequence>
<dbReference type="OrthoDB" id="9815002at2"/>
<name>A0A2R8AQP3_9RHOB</name>
<dbReference type="EMBL" id="OMOJ01000001">
    <property type="protein sequence ID" value="SPF78290.1"/>
    <property type="molecule type" value="Genomic_DNA"/>
</dbReference>
<dbReference type="Proteomes" id="UP000244904">
    <property type="component" value="Unassembled WGS sequence"/>
</dbReference>
<organism evidence="5 6">
    <name type="scientific">Pseudoprimorskyibacter insulae</name>
    <dbReference type="NCBI Taxonomy" id="1695997"/>
    <lineage>
        <taxon>Bacteria</taxon>
        <taxon>Pseudomonadati</taxon>
        <taxon>Pseudomonadota</taxon>
        <taxon>Alphaproteobacteria</taxon>
        <taxon>Rhodobacterales</taxon>
        <taxon>Paracoccaceae</taxon>
        <taxon>Pseudoprimorskyibacter</taxon>
    </lineage>
</organism>
<protein>
    <submittedName>
        <fullName evidence="5">Membrane-bound lytic murein transglycosylase F</fullName>
    </submittedName>
</protein>
<dbReference type="AlphaFoldDB" id="A0A2R8AQP3"/>
<evidence type="ECO:0000313" key="6">
    <source>
        <dbReference type="Proteomes" id="UP000244904"/>
    </source>
</evidence>
<proteinExistence type="inferred from homology"/>
<feature type="signal peptide" evidence="3">
    <location>
        <begin position="1"/>
        <end position="18"/>
    </location>
</feature>
<dbReference type="InterPro" id="IPR008258">
    <property type="entry name" value="Transglycosylase_SLT_dom_1"/>
</dbReference>
<dbReference type="InterPro" id="IPR023346">
    <property type="entry name" value="Lysozyme-like_dom_sf"/>
</dbReference>